<evidence type="ECO:0000256" key="2">
    <source>
        <dbReference type="ARBA" id="ARBA00007581"/>
    </source>
</evidence>
<dbReference type="SUPFAM" id="SSF53213">
    <property type="entry name" value="LigB-like"/>
    <property type="match status" value="1"/>
</dbReference>
<evidence type="ECO:0000313" key="7">
    <source>
        <dbReference type="EMBL" id="OJJ24646.1"/>
    </source>
</evidence>
<feature type="domain" description="Extradiol ring-cleavage dioxygenase class III enzyme subunit B" evidence="6">
    <location>
        <begin position="27"/>
        <end position="257"/>
    </location>
</feature>
<protein>
    <recommendedName>
        <fullName evidence="6">Extradiol ring-cleavage dioxygenase class III enzyme subunit B domain-containing protein</fullName>
    </recommendedName>
</protein>
<comment type="cofactor">
    <cofactor evidence="1">
        <name>Zn(2+)</name>
        <dbReference type="ChEBI" id="CHEBI:29105"/>
    </cofactor>
</comment>
<evidence type="ECO:0000256" key="4">
    <source>
        <dbReference type="ARBA" id="ARBA00022833"/>
    </source>
</evidence>
<dbReference type="PANTHER" id="PTHR30096:SF0">
    <property type="entry name" value="4,5-DOPA DIOXYGENASE EXTRADIOL-LIKE PROTEIN"/>
    <property type="match status" value="1"/>
</dbReference>
<dbReference type="PANTHER" id="PTHR30096">
    <property type="entry name" value="4,5-DOPA DIOXYGENASE EXTRADIOL-LIKE PROTEIN"/>
    <property type="match status" value="1"/>
</dbReference>
<comment type="caution">
    <text evidence="7">The sequence shown here is derived from an EMBL/GenBank/DDBJ whole genome shotgun (WGS) entry which is preliminary data.</text>
</comment>
<keyword evidence="8" id="KW-1185">Reference proteome</keyword>
<keyword evidence="4" id="KW-0862">Zinc</keyword>
<dbReference type="GO" id="GO:0008270">
    <property type="term" value="F:zinc ion binding"/>
    <property type="evidence" value="ECO:0007669"/>
    <property type="project" value="InterPro"/>
</dbReference>
<organism evidence="7 8">
    <name type="scientific">Roseofilum reptotaenium AO1-A</name>
    <dbReference type="NCBI Taxonomy" id="1925591"/>
    <lineage>
        <taxon>Bacteria</taxon>
        <taxon>Bacillati</taxon>
        <taxon>Cyanobacteriota</taxon>
        <taxon>Cyanophyceae</taxon>
        <taxon>Desertifilales</taxon>
        <taxon>Desertifilaceae</taxon>
        <taxon>Roseofilum</taxon>
    </lineage>
</organism>
<dbReference type="AlphaFoldDB" id="A0A1L9QPU0"/>
<keyword evidence="5" id="KW-0560">Oxidoreductase</keyword>
<proteinExistence type="inferred from homology"/>
<evidence type="ECO:0000256" key="1">
    <source>
        <dbReference type="ARBA" id="ARBA00001947"/>
    </source>
</evidence>
<dbReference type="STRING" id="1925591.BI308_15215"/>
<keyword evidence="3" id="KW-0479">Metal-binding</keyword>
<dbReference type="Gene3D" id="3.40.830.10">
    <property type="entry name" value="LigB-like"/>
    <property type="match status" value="1"/>
</dbReference>
<dbReference type="Pfam" id="PF02900">
    <property type="entry name" value="LigB"/>
    <property type="match status" value="1"/>
</dbReference>
<dbReference type="GO" id="GO:0016702">
    <property type="term" value="F:oxidoreductase activity, acting on single donors with incorporation of molecular oxygen, incorporation of two atoms of oxygen"/>
    <property type="evidence" value="ECO:0007669"/>
    <property type="project" value="UniProtKB-ARBA"/>
</dbReference>
<evidence type="ECO:0000256" key="3">
    <source>
        <dbReference type="ARBA" id="ARBA00022723"/>
    </source>
</evidence>
<dbReference type="InterPro" id="IPR014436">
    <property type="entry name" value="Extradiol_dOase_DODA"/>
</dbReference>
<dbReference type="CDD" id="cd07363">
    <property type="entry name" value="45_DOPA_Dioxygenase"/>
    <property type="match status" value="1"/>
</dbReference>
<sequence length="263" mass="29058">MMIKSLFISHGAPDVLLHQLPVVEFWRSLSAQISTPKAILVVSAHWTTSEPVVSAVPHPETIYDFRGFPPSLSEIVYPVPGAPKLAHQIVQNLHKDGIACQVSEHRGLDHGAWVPLSCIVPEAQIPVTQLSIQPHRDPAYHLAIGRSLSSLRSQGILIIASGSMTHNLSYFSQYPLDAEPPLWVQDFDRWMEKTLQEGDLERLIHYRQLAPYAVENHPTDEHLLPLFVALGAAGEPLRAKSLHSSFTYGILSMAACGFSEAQS</sequence>
<evidence type="ECO:0000313" key="8">
    <source>
        <dbReference type="Proteomes" id="UP000183940"/>
    </source>
</evidence>
<reference evidence="7" key="1">
    <citation type="submission" date="2016-10" db="EMBL/GenBank/DDBJ databases">
        <title>CRISPR-Cas defence system in Roseofilum reptotaenium: evidence of a bacteriophage-cyanobacterium arms race in the coral black band disease.</title>
        <authorList>
            <person name="Buerger P."/>
            <person name="Wood-Charlson E.M."/>
            <person name="Weynberg K.D."/>
            <person name="Willis B."/>
            <person name="Van Oppen M.J."/>
        </authorList>
    </citation>
    <scope>NUCLEOTIDE SEQUENCE [LARGE SCALE GENOMIC DNA]</scope>
    <source>
        <strain evidence="7">AO1-A</strain>
    </source>
</reference>
<name>A0A1L9QPU0_9CYAN</name>
<evidence type="ECO:0000259" key="6">
    <source>
        <dbReference type="Pfam" id="PF02900"/>
    </source>
</evidence>
<dbReference type="GO" id="GO:0008198">
    <property type="term" value="F:ferrous iron binding"/>
    <property type="evidence" value="ECO:0007669"/>
    <property type="project" value="InterPro"/>
</dbReference>
<comment type="similarity">
    <text evidence="2">Belongs to the DODA-type extradiol aromatic ring-opening dioxygenase family.</text>
</comment>
<gene>
    <name evidence="7" type="ORF">BI308_15215</name>
</gene>
<dbReference type="Proteomes" id="UP000183940">
    <property type="component" value="Unassembled WGS sequence"/>
</dbReference>
<dbReference type="InterPro" id="IPR004183">
    <property type="entry name" value="Xdiol_dOase_suB"/>
</dbReference>
<dbReference type="PIRSF" id="PIRSF006157">
    <property type="entry name" value="Doxgns_DODA"/>
    <property type="match status" value="1"/>
</dbReference>
<evidence type="ECO:0000256" key="5">
    <source>
        <dbReference type="ARBA" id="ARBA00023002"/>
    </source>
</evidence>
<dbReference type="EMBL" id="MLAW01000027">
    <property type="protein sequence ID" value="OJJ24646.1"/>
    <property type="molecule type" value="Genomic_DNA"/>
</dbReference>
<accession>A0A1L9QPU0</accession>